<evidence type="ECO:0000313" key="3">
    <source>
        <dbReference type="EMBL" id="AWP21454.1"/>
    </source>
</evidence>
<feature type="region of interest" description="Disordered" evidence="2">
    <location>
        <begin position="371"/>
        <end position="430"/>
    </location>
</feature>
<reference evidence="4 6" key="2">
    <citation type="submission" date="2019-06" db="EMBL/GenBank/DDBJ databases">
        <title>Draft genomes of female and male turbot (Scophthalmus maximus).</title>
        <authorList>
            <person name="Xu H."/>
            <person name="Xu X.-W."/>
            <person name="Shao C."/>
            <person name="Chen S."/>
        </authorList>
    </citation>
    <scope>NUCLEOTIDE SEQUENCE [LARGE SCALE GENOMIC DNA]</scope>
    <source>
        <strain evidence="4">Ysfricsl-2016a</strain>
        <tissue evidence="4">Blood</tissue>
    </source>
</reference>
<dbReference type="Proteomes" id="UP000438429">
    <property type="component" value="Unassembled WGS sequence"/>
</dbReference>
<gene>
    <name evidence="4" type="ORF">F2P81_023239</name>
    <name evidence="3" type="ORF">SMAX5B_015918</name>
</gene>
<keyword evidence="5" id="KW-1185">Reference proteome</keyword>
<dbReference type="AlphaFoldDB" id="A0A2U9CXP9"/>
<evidence type="ECO:0000313" key="6">
    <source>
        <dbReference type="Proteomes" id="UP000438429"/>
    </source>
</evidence>
<protein>
    <submittedName>
        <fullName evidence="3">Putative MAR-binding filament-like protein 1-1</fullName>
    </submittedName>
</protein>
<evidence type="ECO:0000313" key="5">
    <source>
        <dbReference type="Proteomes" id="UP000246464"/>
    </source>
</evidence>
<dbReference type="EMBL" id="CP026264">
    <property type="protein sequence ID" value="AWP21454.1"/>
    <property type="molecule type" value="Genomic_DNA"/>
</dbReference>
<organism evidence="3 5">
    <name type="scientific">Scophthalmus maximus</name>
    <name type="common">Turbot</name>
    <name type="synonym">Psetta maxima</name>
    <dbReference type="NCBI Taxonomy" id="52904"/>
    <lineage>
        <taxon>Eukaryota</taxon>
        <taxon>Metazoa</taxon>
        <taxon>Chordata</taxon>
        <taxon>Craniata</taxon>
        <taxon>Vertebrata</taxon>
        <taxon>Euteleostomi</taxon>
        <taxon>Actinopterygii</taxon>
        <taxon>Neopterygii</taxon>
        <taxon>Teleostei</taxon>
        <taxon>Neoteleostei</taxon>
        <taxon>Acanthomorphata</taxon>
        <taxon>Carangaria</taxon>
        <taxon>Pleuronectiformes</taxon>
        <taxon>Pleuronectoidei</taxon>
        <taxon>Scophthalmidae</taxon>
        <taxon>Scophthalmus</taxon>
    </lineage>
</organism>
<evidence type="ECO:0000256" key="1">
    <source>
        <dbReference type="SAM" id="Coils"/>
    </source>
</evidence>
<dbReference type="Proteomes" id="UP000246464">
    <property type="component" value="Chromosome 22"/>
</dbReference>
<reference evidence="3 5" key="1">
    <citation type="submission" date="2017-12" db="EMBL/GenBank/DDBJ databases">
        <title>Integrating genomic resources of turbot (Scophthalmus maximus) in depth evaluation of genetic and physical mapping variation across individuals.</title>
        <authorList>
            <person name="Martinez P."/>
        </authorList>
    </citation>
    <scope>NUCLEOTIDE SEQUENCE [LARGE SCALE GENOMIC DNA]</scope>
</reference>
<proteinExistence type="predicted"/>
<evidence type="ECO:0000256" key="2">
    <source>
        <dbReference type="SAM" id="MobiDB-lite"/>
    </source>
</evidence>
<accession>A0A2U9CXP9</accession>
<keyword evidence="1" id="KW-0175">Coiled coil</keyword>
<dbReference type="EMBL" id="VEVO01000021">
    <property type="protein sequence ID" value="KAF0024437.1"/>
    <property type="molecule type" value="Genomic_DNA"/>
</dbReference>
<sequence length="430" mass="50902">MESSYSKTVLTQEQPRNRDAWWENEEVQEEMRKLKHWLGLERDWRIQLCKELGYKAKCSTEEERKNPCSRDFEEWQVALEKNIALLAEQEPLRASYQEMSEKYETDLQCELEKKIKSHANRLSQDRLLMQNMRAEPDECCQKMAEELLMQKEKNVVLQEELETLRASYQELSQRYETDLSTVMQRAEEFQREIEKEIESRSNTVSQDQLLTQREENMVLQEDLDTVRASYEDLSQRYETDLSTVMQKADNFERQLKKEMESNRNMVSQDQHLMQNEKNMVLKEELEKLRASYLELSQRYETDVITVSKQADDLEKENECHADTVRHLRAEKDALGEKMVKKITLLLQNAAEQEMLLRKELEELKSQLTTTVKAQREKNHPSQVELTSEVPDKTPTKTRKASPSPCKRVQQCLGMRKPQNRRTSKDSNTSD</sequence>
<evidence type="ECO:0000313" key="4">
    <source>
        <dbReference type="EMBL" id="KAF0024437.1"/>
    </source>
</evidence>
<feature type="coiled-coil region" evidence="1">
    <location>
        <begin position="154"/>
        <end position="254"/>
    </location>
</feature>
<name>A0A2U9CXP9_SCOMX</name>
<dbReference type="Gene3D" id="6.10.250.2200">
    <property type="match status" value="1"/>
</dbReference>